<gene>
    <name evidence="2" type="ORF">BJY28_002139</name>
</gene>
<comment type="caution">
    <text evidence="2">The sequence shown here is derived from an EMBL/GenBank/DDBJ whole genome shotgun (WGS) entry which is preliminary data.</text>
</comment>
<accession>A0A852X861</accession>
<sequence length="200" mass="20850">MTRRLLLALALLTMLTAGCSVQVGGEDGATSGSGENSSFTEAGVARIEDEGRAVLDLREAGLSAQDLGAADGERLRDLDVEDAADPVTLVVRGSQGDLEVEARSIRCLVGPEGQIDSVAVFHRAPDQEALLAALEEIGGTVGADTTRVDSFAGSVRSQPEQERDVWGNGADALGFDVGLHPVYAPDADAQVLELQLTPPR</sequence>
<dbReference type="AlphaFoldDB" id="A0A852X861"/>
<name>A0A852X861_9MICO</name>
<dbReference type="Proteomes" id="UP000592181">
    <property type="component" value="Unassembled WGS sequence"/>
</dbReference>
<protein>
    <recommendedName>
        <fullName evidence="4">Lipoprotein</fullName>
    </recommendedName>
</protein>
<evidence type="ECO:0000256" key="1">
    <source>
        <dbReference type="SAM" id="SignalP"/>
    </source>
</evidence>
<reference evidence="2 3" key="1">
    <citation type="submission" date="2020-07" db="EMBL/GenBank/DDBJ databases">
        <title>Sequencing the genomes of 1000 actinobacteria strains.</title>
        <authorList>
            <person name="Klenk H.-P."/>
        </authorList>
    </citation>
    <scope>NUCLEOTIDE SEQUENCE [LARGE SCALE GENOMIC DNA]</scope>
    <source>
        <strain evidence="2 3">DSM 24723</strain>
    </source>
</reference>
<evidence type="ECO:0008006" key="4">
    <source>
        <dbReference type="Google" id="ProtNLM"/>
    </source>
</evidence>
<evidence type="ECO:0000313" key="3">
    <source>
        <dbReference type="Proteomes" id="UP000592181"/>
    </source>
</evidence>
<dbReference type="EMBL" id="JACBZX010000001">
    <property type="protein sequence ID" value="NYG37670.1"/>
    <property type="molecule type" value="Genomic_DNA"/>
</dbReference>
<evidence type="ECO:0000313" key="2">
    <source>
        <dbReference type="EMBL" id="NYG37670.1"/>
    </source>
</evidence>
<proteinExistence type="predicted"/>
<keyword evidence="1" id="KW-0732">Signal</keyword>
<keyword evidence="3" id="KW-1185">Reference proteome</keyword>
<feature type="chain" id="PRO_5038670461" description="Lipoprotein" evidence="1">
    <location>
        <begin position="20"/>
        <end position="200"/>
    </location>
</feature>
<feature type="signal peptide" evidence="1">
    <location>
        <begin position="1"/>
        <end position="19"/>
    </location>
</feature>
<dbReference type="PROSITE" id="PS51257">
    <property type="entry name" value="PROKAR_LIPOPROTEIN"/>
    <property type="match status" value="1"/>
</dbReference>
<dbReference type="RefSeq" id="WP_179463003.1">
    <property type="nucleotide sequence ID" value="NZ_JACBZX010000001.1"/>
</dbReference>
<organism evidence="2 3">
    <name type="scientific">Janibacter alkaliphilus</name>
    <dbReference type="NCBI Taxonomy" id="1069963"/>
    <lineage>
        <taxon>Bacteria</taxon>
        <taxon>Bacillati</taxon>
        <taxon>Actinomycetota</taxon>
        <taxon>Actinomycetes</taxon>
        <taxon>Micrococcales</taxon>
        <taxon>Intrasporangiaceae</taxon>
        <taxon>Janibacter</taxon>
    </lineage>
</organism>